<keyword evidence="1" id="KW-0812">Transmembrane</keyword>
<proteinExistence type="predicted"/>
<accession>A0A8D8ATD9</accession>
<keyword evidence="1" id="KW-1133">Transmembrane helix</keyword>
<dbReference type="AlphaFoldDB" id="A0A8D8ATD9"/>
<reference evidence="2" key="1">
    <citation type="submission" date="2021-05" db="EMBL/GenBank/DDBJ databases">
        <authorList>
            <person name="Alioto T."/>
            <person name="Alioto T."/>
            <person name="Gomez Garrido J."/>
        </authorList>
    </citation>
    <scope>NUCLEOTIDE SEQUENCE</scope>
</reference>
<evidence type="ECO:0000313" key="2">
    <source>
        <dbReference type="EMBL" id="CAG6463156.1"/>
    </source>
</evidence>
<organism evidence="2">
    <name type="scientific">Culex pipiens</name>
    <name type="common">House mosquito</name>
    <dbReference type="NCBI Taxonomy" id="7175"/>
    <lineage>
        <taxon>Eukaryota</taxon>
        <taxon>Metazoa</taxon>
        <taxon>Ecdysozoa</taxon>
        <taxon>Arthropoda</taxon>
        <taxon>Hexapoda</taxon>
        <taxon>Insecta</taxon>
        <taxon>Pterygota</taxon>
        <taxon>Neoptera</taxon>
        <taxon>Endopterygota</taxon>
        <taxon>Diptera</taxon>
        <taxon>Nematocera</taxon>
        <taxon>Culicoidea</taxon>
        <taxon>Culicidae</taxon>
        <taxon>Culicinae</taxon>
        <taxon>Culicini</taxon>
        <taxon>Culex</taxon>
        <taxon>Culex</taxon>
    </lineage>
</organism>
<name>A0A8D8ATD9_CULPI</name>
<evidence type="ECO:0000256" key="1">
    <source>
        <dbReference type="SAM" id="Phobius"/>
    </source>
</evidence>
<sequence length="157" mass="16850">MLESISTSHMISWWEDIPAPPAVCSSHFRLLFQFVSASSPNLLPNTAAAALPSSFFFAPSSLNKPAAAATVALLLMFAWPCCCCFFFSCTSSLSLSLPFSRSRTLHTSSSPSPFHPTPRSFHKASGPEIEGTFPLAIRGPLFRPLATSGTRTVHSTG</sequence>
<feature type="transmembrane region" description="Helical" evidence="1">
    <location>
        <begin position="66"/>
        <end position="93"/>
    </location>
</feature>
<keyword evidence="1" id="KW-0472">Membrane</keyword>
<protein>
    <submittedName>
        <fullName evidence="2">(northern house mosquito) hypothetical protein</fullName>
    </submittedName>
</protein>
<dbReference type="EMBL" id="HBUE01047454">
    <property type="protein sequence ID" value="CAG6463156.1"/>
    <property type="molecule type" value="Transcribed_RNA"/>
</dbReference>